<dbReference type="SMART" id="SM00225">
    <property type="entry name" value="BTB"/>
    <property type="match status" value="1"/>
</dbReference>
<protein>
    <submittedName>
        <fullName evidence="2">9913_t:CDS:1</fullName>
    </submittedName>
</protein>
<dbReference type="Gene3D" id="3.30.710.10">
    <property type="entry name" value="Potassium Channel Kv1.1, Chain A"/>
    <property type="match status" value="1"/>
</dbReference>
<evidence type="ECO:0000313" key="2">
    <source>
        <dbReference type="EMBL" id="CAI2183932.1"/>
    </source>
</evidence>
<dbReference type="OrthoDB" id="10249567at2759"/>
<dbReference type="PROSITE" id="PS50097">
    <property type="entry name" value="BTB"/>
    <property type="match status" value="1"/>
</dbReference>
<accession>A0A9W4SX85</accession>
<dbReference type="Pfam" id="PF00651">
    <property type="entry name" value="BTB"/>
    <property type="match status" value="1"/>
</dbReference>
<keyword evidence="3" id="KW-1185">Reference proteome</keyword>
<dbReference type="InterPro" id="IPR011333">
    <property type="entry name" value="SKP1/BTB/POZ_sf"/>
</dbReference>
<dbReference type="EMBL" id="CAMKVN010003170">
    <property type="protein sequence ID" value="CAI2183932.1"/>
    <property type="molecule type" value="Genomic_DNA"/>
</dbReference>
<evidence type="ECO:0000259" key="1">
    <source>
        <dbReference type="PROSITE" id="PS50097"/>
    </source>
</evidence>
<dbReference type="InterPro" id="IPR038680">
    <property type="entry name" value="PAW_sf"/>
</dbReference>
<dbReference type="Proteomes" id="UP001153678">
    <property type="component" value="Unassembled WGS sequence"/>
</dbReference>
<reference evidence="2" key="1">
    <citation type="submission" date="2022-08" db="EMBL/GenBank/DDBJ databases">
        <authorList>
            <person name="Kallberg Y."/>
            <person name="Tangrot J."/>
            <person name="Rosling A."/>
        </authorList>
    </citation>
    <scope>NUCLEOTIDE SEQUENCE</scope>
    <source>
        <strain evidence="2">Wild A</strain>
    </source>
</reference>
<organism evidence="2 3">
    <name type="scientific">Funneliformis geosporum</name>
    <dbReference type="NCBI Taxonomy" id="1117311"/>
    <lineage>
        <taxon>Eukaryota</taxon>
        <taxon>Fungi</taxon>
        <taxon>Fungi incertae sedis</taxon>
        <taxon>Mucoromycota</taxon>
        <taxon>Glomeromycotina</taxon>
        <taxon>Glomeromycetes</taxon>
        <taxon>Glomerales</taxon>
        <taxon>Glomeraceae</taxon>
        <taxon>Funneliformis</taxon>
    </lineage>
</organism>
<proteinExistence type="predicted"/>
<evidence type="ECO:0000313" key="3">
    <source>
        <dbReference type="Proteomes" id="UP001153678"/>
    </source>
</evidence>
<dbReference type="InterPro" id="IPR000210">
    <property type="entry name" value="BTB/POZ_dom"/>
</dbReference>
<dbReference type="PANTHER" id="PTHR24413">
    <property type="entry name" value="SPECKLE-TYPE POZ PROTEIN"/>
    <property type="match status" value="1"/>
</dbReference>
<sequence length="675" mass="80003">MTNRFPPYYYNPYCRIYSENSKNDPESAVLHDNLSSSVISIDTPCGLFNDKHQLHVIPHPAKQNVFMNRISYDTRSDTYYENGIKYIEFWDRGAYSHENLIYVYDFSEDRTNYKDMVALYPNNLRTYPSIIYKFDYTSCENFEITSLSLKLNCVDDNFDSNWIISISTNFNFKDCVWITVDESIDHPNKLHSLTRYVRNKRVFYIKFEIKVSGKSLNFERNINLFPQSKYYFENDDYNVKDNFELDIIVEFSPQRSNVLSKMLNLNVRSKEREIPIRSLNCINSKVKCGLFNDKYAFNVVQYENNLYTHSISYNAYKDAYYENGNAVAKYLKRWNRGAFTHENIYYFPEFSQSRRSTLGMHRKTLPAYITWKFDYRPGNFYIISLELIIKFHHSTNIRGVQWFIQLLSTVKNPNPEFMPIVFSLQKNKLDYNLDLTEMVKDGCGFILKAYIKEKVGFQNNEMIQLFKQDEICHEEKFCMDIKVKLEPNIICDPIQYNDTLDKNFMLNDKMTSDFTIKLTYSNESESEANVNEFYVHTAILASESDYFKALLNSNMLESKKKCVYLVDISYFILEKMLLYIYTHNLDDHLDFDVLVDLLYASSRFFVLRLIQLCEILISKFVNYDNFEEILELANKCGAFQLAKYCENFVRACEPVRPVKKFKGVFTSLARKMKRL</sequence>
<name>A0A9W4SX85_9GLOM</name>
<feature type="domain" description="BTB" evidence="1">
    <location>
        <begin position="512"/>
        <end position="586"/>
    </location>
</feature>
<dbReference type="Gene3D" id="2.60.120.1020">
    <property type="entry name" value="Peptide N glycanase, PAW domain"/>
    <property type="match status" value="2"/>
</dbReference>
<gene>
    <name evidence="2" type="ORF">FWILDA_LOCUS11327</name>
</gene>
<dbReference type="SUPFAM" id="SSF54695">
    <property type="entry name" value="POZ domain"/>
    <property type="match status" value="1"/>
</dbReference>
<comment type="caution">
    <text evidence="2">The sequence shown here is derived from an EMBL/GenBank/DDBJ whole genome shotgun (WGS) entry which is preliminary data.</text>
</comment>
<dbReference type="AlphaFoldDB" id="A0A9W4SX85"/>